<feature type="coiled-coil region" evidence="1">
    <location>
        <begin position="252"/>
        <end position="296"/>
    </location>
</feature>
<dbReference type="EMBL" id="DS550300">
    <property type="protein sequence ID" value="EDR23499.1"/>
    <property type="molecule type" value="Genomic_DNA"/>
</dbReference>
<dbReference type="eggNOG" id="ENOG502RCZM">
    <property type="taxonomic scope" value="Eukaryota"/>
</dbReference>
<dbReference type="OMA" id="CECCELY"/>
<dbReference type="InterPro" id="IPR013083">
    <property type="entry name" value="Znf_RING/FYVE/PHD"/>
</dbReference>
<organism evidence="3">
    <name type="scientific">Entamoeba dispar (strain ATCC PRA-260 / SAW760)</name>
    <dbReference type="NCBI Taxonomy" id="370354"/>
    <lineage>
        <taxon>Eukaryota</taxon>
        <taxon>Amoebozoa</taxon>
        <taxon>Evosea</taxon>
        <taxon>Archamoebae</taxon>
        <taxon>Mastigamoebida</taxon>
        <taxon>Entamoebidae</taxon>
        <taxon>Entamoeba</taxon>
    </lineage>
</organism>
<dbReference type="OrthoDB" id="10332783at2759"/>
<gene>
    <name evidence="2" type="ORF">EDI_096330</name>
</gene>
<proteinExistence type="predicted"/>
<evidence type="ECO:0000313" key="3">
    <source>
        <dbReference type="Proteomes" id="UP000008076"/>
    </source>
</evidence>
<dbReference type="KEGG" id="edi:EDI_096330"/>
<sequence>MQTDQVKTVVISCDNNEGKTIYNDIIRLPKTLYQEYESLCKERKKQYYCLLQTISQKRFIGVVGGVSQDDTVQIECERFDAIEGGNLVFSELKEVKEIKIRPLDPYFYCSKNYKIVMKGLLQGFHCVYSGMVLSYYLPIHCGIKKIYIEVESVNGSEGYGYLKGEDFKLSIQHPFEAEEIVKAMKKDQIKSEEWKVSNKISQCEYCKNDIREEKMDEHLFEECKYRAVECEGCRLYYPMCYKEEHQKECLKYQKIKGEKEKKEEKKEEKKKEDKDKKENDKEIAILRKEMEELRKIRNGEIIINKEVIISEEVQKTLEGFKENSDIKEEKSRIEEKEFSEDEYEELLKEKNRKDKRKKISDEKEEFVLKDEEKIKKKKEKTRNNKK</sequence>
<reference evidence="3" key="1">
    <citation type="submission" date="2007-12" db="EMBL/GenBank/DDBJ databases">
        <title>Annotation of Entamoeba dispar SAW760.</title>
        <authorList>
            <person name="Lorenzi H."/>
            <person name="Inman J."/>
            <person name="Schobel S."/>
            <person name="Amedeo P."/>
            <person name="Caler E."/>
        </authorList>
    </citation>
    <scope>NUCLEOTIDE SEQUENCE [LARGE SCALE GENOMIC DNA]</scope>
    <source>
        <strain evidence="3">ATCC PRA-260 / SAW760</strain>
    </source>
</reference>
<keyword evidence="3" id="KW-1185">Reference proteome</keyword>
<dbReference type="VEuPathDB" id="AmoebaDB:EDI_096330"/>
<dbReference type="AlphaFoldDB" id="B0EPR9"/>
<name>B0EPR9_ENTDS</name>
<dbReference type="RefSeq" id="XP_001740123.1">
    <property type="nucleotide sequence ID" value="XM_001740071.1"/>
</dbReference>
<dbReference type="GeneID" id="5885279"/>
<protein>
    <submittedName>
        <fullName evidence="2">Uncharacterized protein</fullName>
    </submittedName>
</protein>
<accession>B0EPR9</accession>
<keyword evidence="1" id="KW-0175">Coiled coil</keyword>
<evidence type="ECO:0000256" key="1">
    <source>
        <dbReference type="SAM" id="Coils"/>
    </source>
</evidence>
<dbReference type="Proteomes" id="UP000008076">
    <property type="component" value="Unassembled WGS sequence"/>
</dbReference>
<dbReference type="Gene3D" id="3.30.40.10">
    <property type="entry name" value="Zinc/RING finger domain, C3HC4 (zinc finger)"/>
    <property type="match status" value="1"/>
</dbReference>
<evidence type="ECO:0000313" key="2">
    <source>
        <dbReference type="EMBL" id="EDR23499.1"/>
    </source>
</evidence>